<comment type="pathway">
    <text evidence="13 14">Carbohydrate degradation; glycolysis; D-glyceraldehyde 3-phosphate from glycerone phosphate: step 1/1.</text>
</comment>
<feature type="active site" description="Electrophile" evidence="13">
    <location>
        <position position="99"/>
    </location>
</feature>
<keyword evidence="9 13" id="KW-0963">Cytoplasm</keyword>
<evidence type="ECO:0000313" key="15">
    <source>
        <dbReference type="EMBL" id="SET58759.1"/>
    </source>
</evidence>
<organism evidence="15 16">
    <name type="scientific">Thalassotalea agarivorans</name>
    <name type="common">Thalassomonas agarivorans</name>
    <dbReference type="NCBI Taxonomy" id="349064"/>
    <lineage>
        <taxon>Bacteria</taxon>
        <taxon>Pseudomonadati</taxon>
        <taxon>Pseudomonadota</taxon>
        <taxon>Gammaproteobacteria</taxon>
        <taxon>Alteromonadales</taxon>
        <taxon>Colwelliaceae</taxon>
        <taxon>Thalassotalea</taxon>
    </lineage>
</organism>
<dbReference type="GO" id="GO:0006094">
    <property type="term" value="P:gluconeogenesis"/>
    <property type="evidence" value="ECO:0007669"/>
    <property type="project" value="UniProtKB-UniRule"/>
</dbReference>
<dbReference type="STRING" id="349064.SAMN05660429_02177"/>
<dbReference type="AlphaFoldDB" id="A0A1I0FKY6"/>
<dbReference type="Proteomes" id="UP000199308">
    <property type="component" value="Unassembled WGS sequence"/>
</dbReference>
<feature type="active site" description="Proton acceptor" evidence="13">
    <location>
        <position position="171"/>
    </location>
</feature>
<dbReference type="UniPathway" id="UPA00109">
    <property type="reaction ID" value="UER00189"/>
</dbReference>
<evidence type="ECO:0000256" key="4">
    <source>
        <dbReference type="ARBA" id="ARBA00007422"/>
    </source>
</evidence>
<dbReference type="GO" id="GO:0046166">
    <property type="term" value="P:glyceraldehyde-3-phosphate biosynthetic process"/>
    <property type="evidence" value="ECO:0007669"/>
    <property type="project" value="TreeGrafter"/>
</dbReference>
<dbReference type="OrthoDB" id="9809429at2"/>
<keyword evidence="8 13" id="KW-0312">Gluconeogenesis</keyword>
<evidence type="ECO:0000256" key="8">
    <source>
        <dbReference type="ARBA" id="ARBA00022432"/>
    </source>
</evidence>
<dbReference type="GO" id="GO:0006096">
    <property type="term" value="P:glycolytic process"/>
    <property type="evidence" value="ECO:0007669"/>
    <property type="project" value="UniProtKB-UniRule"/>
</dbReference>
<evidence type="ECO:0000256" key="2">
    <source>
        <dbReference type="ARBA" id="ARBA00004742"/>
    </source>
</evidence>
<dbReference type="InterPro" id="IPR000652">
    <property type="entry name" value="Triosephosphate_isomerase"/>
</dbReference>
<gene>
    <name evidence="13" type="primary">tpiA</name>
    <name evidence="15" type="ORF">SAMN05660429_02177</name>
</gene>
<dbReference type="GO" id="GO:0019563">
    <property type="term" value="P:glycerol catabolic process"/>
    <property type="evidence" value="ECO:0007669"/>
    <property type="project" value="TreeGrafter"/>
</dbReference>
<dbReference type="GO" id="GO:0004807">
    <property type="term" value="F:triose-phosphate isomerase activity"/>
    <property type="evidence" value="ECO:0007669"/>
    <property type="project" value="UniProtKB-UniRule"/>
</dbReference>
<feature type="binding site" evidence="13">
    <location>
        <begin position="10"/>
        <end position="12"/>
    </location>
    <ligand>
        <name>substrate</name>
    </ligand>
</feature>
<dbReference type="Pfam" id="PF00121">
    <property type="entry name" value="TIM"/>
    <property type="match status" value="1"/>
</dbReference>
<feature type="binding site" evidence="13">
    <location>
        <position position="216"/>
    </location>
    <ligand>
        <name>substrate</name>
    </ligand>
</feature>
<comment type="pathway">
    <text evidence="3">Carbohydrate metabolism; erythritol degradation.</text>
</comment>
<feature type="binding site" evidence="13">
    <location>
        <begin position="237"/>
        <end position="238"/>
    </location>
    <ligand>
        <name>substrate</name>
    </ligand>
</feature>
<accession>A0A1I0FKY6</accession>
<sequence>MSRSLIVAANWKMNGDSALIDAMIAKLSQVSFNDNVKVVIAPSFPYLDKLNSAVKAANLSDKISVSAQNISEQTSGAFTGEVSTAMLCDLAISHTIIGHSERRSIYGESDTLIADKVAVALAAGVTPILCIGESEAEREAGQTEQVLAKQLSAVIEKTGIEAFANIVLAYEPVWAIGTGKTASPEMAQETHAFIRKFIAASAQDIALMLPILYGGSVNQKTSEALFAQPDIDGGLIGGASLKADEFGTICQNA</sequence>
<dbReference type="PANTHER" id="PTHR21139">
    <property type="entry name" value="TRIOSEPHOSPHATE ISOMERASE"/>
    <property type="match status" value="1"/>
</dbReference>
<dbReference type="Gene3D" id="3.20.20.70">
    <property type="entry name" value="Aldolase class I"/>
    <property type="match status" value="1"/>
</dbReference>
<feature type="binding site" evidence="13">
    <location>
        <position position="177"/>
    </location>
    <ligand>
        <name>substrate</name>
    </ligand>
</feature>
<evidence type="ECO:0000256" key="6">
    <source>
        <dbReference type="ARBA" id="ARBA00011940"/>
    </source>
</evidence>
<keyword evidence="10 13" id="KW-0324">Glycolysis</keyword>
<protein>
    <recommendedName>
        <fullName evidence="7 13">Triosephosphate isomerase</fullName>
        <shortName evidence="13">TIM</shortName>
        <shortName evidence="13">TPI</shortName>
        <ecNumber evidence="6 13">5.3.1.1</ecNumber>
    </recommendedName>
    <alternativeName>
        <fullName evidence="13">Triose-phosphate isomerase</fullName>
    </alternativeName>
</protein>
<dbReference type="InterPro" id="IPR022896">
    <property type="entry name" value="TrioseP_Isoase_bac/euk"/>
</dbReference>
<evidence type="ECO:0000256" key="11">
    <source>
        <dbReference type="ARBA" id="ARBA00023235"/>
    </source>
</evidence>
<evidence type="ECO:0000256" key="10">
    <source>
        <dbReference type="ARBA" id="ARBA00023152"/>
    </source>
</evidence>
<dbReference type="EC" id="5.3.1.1" evidence="6 13"/>
<evidence type="ECO:0000256" key="14">
    <source>
        <dbReference type="RuleBase" id="RU363013"/>
    </source>
</evidence>
<evidence type="ECO:0000256" key="9">
    <source>
        <dbReference type="ARBA" id="ARBA00022490"/>
    </source>
</evidence>
<comment type="subcellular location">
    <subcellularLocation>
        <location evidence="13 14">Cytoplasm</location>
    </subcellularLocation>
</comment>
<comment type="function">
    <text evidence="12 13">Involved in the gluconeogenesis. Catalyzes stereospecifically the conversion of dihydroxyacetone phosphate (DHAP) to D-glyceraldehyde-3-phosphate (G3P).</text>
</comment>
<dbReference type="PROSITE" id="PS51440">
    <property type="entry name" value="TIM_2"/>
    <property type="match status" value="1"/>
</dbReference>
<dbReference type="HAMAP" id="MF_00147_B">
    <property type="entry name" value="TIM_B"/>
    <property type="match status" value="1"/>
</dbReference>
<dbReference type="FunFam" id="3.20.20.70:FF:000020">
    <property type="entry name" value="Triosephosphate isomerase"/>
    <property type="match status" value="1"/>
</dbReference>
<reference evidence="15 16" key="1">
    <citation type="submission" date="2016-10" db="EMBL/GenBank/DDBJ databases">
        <authorList>
            <person name="de Groot N.N."/>
        </authorList>
    </citation>
    <scope>NUCLEOTIDE SEQUENCE [LARGE SCALE GENOMIC DNA]</scope>
    <source>
        <strain evidence="15 16">DSM 19706</strain>
    </source>
</reference>
<evidence type="ECO:0000256" key="13">
    <source>
        <dbReference type="HAMAP-Rule" id="MF_00147"/>
    </source>
</evidence>
<evidence type="ECO:0000256" key="1">
    <source>
        <dbReference type="ARBA" id="ARBA00000474"/>
    </source>
</evidence>
<dbReference type="SUPFAM" id="SSF51351">
    <property type="entry name" value="Triosephosphate isomerase (TIM)"/>
    <property type="match status" value="1"/>
</dbReference>
<keyword evidence="16" id="KW-1185">Reference proteome</keyword>
<evidence type="ECO:0000256" key="5">
    <source>
        <dbReference type="ARBA" id="ARBA00011738"/>
    </source>
</evidence>
<dbReference type="InterPro" id="IPR035990">
    <property type="entry name" value="TIM_sf"/>
</dbReference>
<dbReference type="RefSeq" id="WP_093330143.1">
    <property type="nucleotide sequence ID" value="NZ_AP027363.1"/>
</dbReference>
<dbReference type="NCBIfam" id="TIGR00419">
    <property type="entry name" value="tim"/>
    <property type="match status" value="1"/>
</dbReference>
<proteinExistence type="inferred from homology"/>
<dbReference type="CDD" id="cd00311">
    <property type="entry name" value="TIM"/>
    <property type="match status" value="1"/>
</dbReference>
<keyword evidence="11 13" id="KW-0413">Isomerase</keyword>
<comment type="subunit">
    <text evidence="5 13 14">Homodimer.</text>
</comment>
<evidence type="ECO:0000256" key="7">
    <source>
        <dbReference type="ARBA" id="ARBA00019397"/>
    </source>
</evidence>
<comment type="similarity">
    <text evidence="4 13 14">Belongs to the triosephosphate isomerase family.</text>
</comment>
<dbReference type="InterPro" id="IPR020861">
    <property type="entry name" value="Triosephosphate_isomerase_AS"/>
</dbReference>
<evidence type="ECO:0000256" key="3">
    <source>
        <dbReference type="ARBA" id="ARBA00004939"/>
    </source>
</evidence>
<comment type="pathway">
    <text evidence="2 13 14">Carbohydrate biosynthesis; gluconeogenesis.</text>
</comment>
<dbReference type="UniPathway" id="UPA00138"/>
<dbReference type="EMBL" id="FOHK01000009">
    <property type="protein sequence ID" value="SET58759.1"/>
    <property type="molecule type" value="Genomic_DNA"/>
</dbReference>
<dbReference type="InterPro" id="IPR013785">
    <property type="entry name" value="Aldolase_TIM"/>
</dbReference>
<comment type="catalytic activity">
    <reaction evidence="1 13 14">
        <text>D-glyceraldehyde 3-phosphate = dihydroxyacetone phosphate</text>
        <dbReference type="Rhea" id="RHEA:18585"/>
        <dbReference type="ChEBI" id="CHEBI:57642"/>
        <dbReference type="ChEBI" id="CHEBI:59776"/>
        <dbReference type="EC" id="5.3.1.1"/>
    </reaction>
</comment>
<dbReference type="PROSITE" id="PS00171">
    <property type="entry name" value="TIM_1"/>
    <property type="match status" value="1"/>
</dbReference>
<evidence type="ECO:0000313" key="16">
    <source>
        <dbReference type="Proteomes" id="UP000199308"/>
    </source>
</evidence>
<name>A0A1I0FKY6_THASX</name>
<dbReference type="PANTHER" id="PTHR21139:SF42">
    <property type="entry name" value="TRIOSEPHOSPHATE ISOMERASE"/>
    <property type="match status" value="1"/>
</dbReference>
<dbReference type="GO" id="GO:0005829">
    <property type="term" value="C:cytosol"/>
    <property type="evidence" value="ECO:0007669"/>
    <property type="project" value="TreeGrafter"/>
</dbReference>
<evidence type="ECO:0000256" key="12">
    <source>
        <dbReference type="ARBA" id="ARBA00055680"/>
    </source>
</evidence>